<proteinExistence type="predicted"/>
<dbReference type="AlphaFoldDB" id="A0A3B0REA5"/>
<dbReference type="Pfam" id="PF12849">
    <property type="entry name" value="PBP_like_2"/>
    <property type="match status" value="1"/>
</dbReference>
<accession>A0A3B0REA5</accession>
<gene>
    <name evidence="4" type="ORF">MNBD_DELTA01-668</name>
</gene>
<sequence>MDKNNLKSFKALSFLLAIITMMLIGGAGIAEAGRKLVKIDGSSTVFPITEAVAEEFQIAQRGKVMVTVGISGTGGGFKKFCRGETDISDASRPIKPTEVALCAKNGIEYIELPVAYDGLAVMTHKSNNWVKHLTPKDLKKIWEPAAQGKVMKWSDVRSNWPDKTLRLFGPGVDSGTFDYFTKVINGKEGASRGDFTASEDDNVLVQGIASDKGSLGFFGLAYYEHNKDKLRLIPIDDGKDSNGKGPILPSLKTVNDGTYQPLSRPIFVYVSKQSLAKAEIDEFMKFYLTNASVLTEEVGYIPLPDDIYRFALKKLKNRKTGSAFGGHGSKAGVTIEDLVK</sequence>
<dbReference type="CDD" id="cd13654">
    <property type="entry name" value="PBP2_phosphate_like_2"/>
    <property type="match status" value="1"/>
</dbReference>
<keyword evidence="2" id="KW-0732">Signal</keyword>
<dbReference type="GO" id="GO:0042301">
    <property type="term" value="F:phosphate ion binding"/>
    <property type="evidence" value="ECO:0007669"/>
    <property type="project" value="InterPro"/>
</dbReference>
<dbReference type="SUPFAM" id="SSF53850">
    <property type="entry name" value="Periplasmic binding protein-like II"/>
    <property type="match status" value="1"/>
</dbReference>
<dbReference type="PANTHER" id="PTHR30570">
    <property type="entry name" value="PERIPLASMIC PHOSPHATE BINDING COMPONENT OF PHOSPHATE ABC TRANSPORTER"/>
    <property type="match status" value="1"/>
</dbReference>
<dbReference type="InterPro" id="IPR050811">
    <property type="entry name" value="Phosphate_ABC_transporter"/>
</dbReference>
<dbReference type="PANTHER" id="PTHR30570:SF1">
    <property type="entry name" value="PHOSPHATE-BINDING PROTEIN PSTS"/>
    <property type="match status" value="1"/>
</dbReference>
<dbReference type="InterPro" id="IPR024370">
    <property type="entry name" value="PBP_domain"/>
</dbReference>
<feature type="domain" description="PBP" evidence="3">
    <location>
        <begin position="34"/>
        <end position="289"/>
    </location>
</feature>
<reference evidence="4" key="1">
    <citation type="submission" date="2018-06" db="EMBL/GenBank/DDBJ databases">
        <authorList>
            <person name="Zhirakovskaya E."/>
        </authorList>
    </citation>
    <scope>NUCLEOTIDE SEQUENCE</scope>
</reference>
<evidence type="ECO:0000259" key="3">
    <source>
        <dbReference type="Pfam" id="PF12849"/>
    </source>
</evidence>
<dbReference type="Gene3D" id="3.40.190.10">
    <property type="entry name" value="Periplasmic binding protein-like II"/>
    <property type="match status" value="2"/>
</dbReference>
<evidence type="ECO:0000256" key="2">
    <source>
        <dbReference type="ARBA" id="ARBA00022729"/>
    </source>
</evidence>
<protein>
    <submittedName>
        <fullName evidence="4">Phosphate ABC transporter, periplasmic phosphate-binding protein PstS (TC 3.A.1.7.1)</fullName>
    </submittedName>
</protein>
<evidence type="ECO:0000313" key="4">
    <source>
        <dbReference type="EMBL" id="VAV83013.1"/>
    </source>
</evidence>
<dbReference type="NCBIfam" id="TIGR02136">
    <property type="entry name" value="ptsS_2"/>
    <property type="match status" value="1"/>
</dbReference>
<keyword evidence="1" id="KW-0813">Transport</keyword>
<evidence type="ECO:0000256" key="1">
    <source>
        <dbReference type="ARBA" id="ARBA00022448"/>
    </source>
</evidence>
<name>A0A3B0REA5_9ZZZZ</name>
<dbReference type="InterPro" id="IPR011862">
    <property type="entry name" value="Phos-bd"/>
</dbReference>
<organism evidence="4">
    <name type="scientific">hydrothermal vent metagenome</name>
    <dbReference type="NCBI Taxonomy" id="652676"/>
    <lineage>
        <taxon>unclassified sequences</taxon>
        <taxon>metagenomes</taxon>
        <taxon>ecological metagenomes</taxon>
    </lineage>
</organism>
<dbReference type="EMBL" id="UOEA01000034">
    <property type="protein sequence ID" value="VAV83013.1"/>
    <property type="molecule type" value="Genomic_DNA"/>
</dbReference>